<accession>A0A2V3PKB9</accession>
<keyword evidence="2" id="KW-0808">Transferase</keyword>
<comment type="similarity">
    <text evidence="1">Belongs to the ROK (NagC/XylR) family.</text>
</comment>
<dbReference type="InterPro" id="IPR000600">
    <property type="entry name" value="ROK"/>
</dbReference>
<reference evidence="2 3" key="1">
    <citation type="submission" date="2018-03" db="EMBL/GenBank/DDBJ databases">
        <title>Genomic Encyclopedia of Archaeal and Bacterial Type Strains, Phase II (KMG-II): from individual species to whole genera.</title>
        <authorList>
            <person name="Goeker M."/>
        </authorList>
    </citation>
    <scope>NUCLEOTIDE SEQUENCE [LARGE SCALE GENOMIC DNA]</scope>
    <source>
        <strain evidence="2 3">DSM 100214</strain>
    </source>
</reference>
<dbReference type="Gene3D" id="3.30.420.40">
    <property type="match status" value="2"/>
</dbReference>
<dbReference type="SUPFAM" id="SSF53067">
    <property type="entry name" value="Actin-like ATPase domain"/>
    <property type="match status" value="1"/>
</dbReference>
<dbReference type="OrthoDB" id="9810372at2"/>
<dbReference type="Proteomes" id="UP000247973">
    <property type="component" value="Unassembled WGS sequence"/>
</dbReference>
<dbReference type="EMBL" id="QICL01000023">
    <property type="protein sequence ID" value="PXV61987.1"/>
    <property type="molecule type" value="Genomic_DNA"/>
</dbReference>
<keyword evidence="2" id="KW-0418">Kinase</keyword>
<dbReference type="InterPro" id="IPR043129">
    <property type="entry name" value="ATPase_NBD"/>
</dbReference>
<organism evidence="2 3">
    <name type="scientific">Dysgonomonas alginatilytica</name>
    <dbReference type="NCBI Taxonomy" id="1605892"/>
    <lineage>
        <taxon>Bacteria</taxon>
        <taxon>Pseudomonadati</taxon>
        <taxon>Bacteroidota</taxon>
        <taxon>Bacteroidia</taxon>
        <taxon>Bacteroidales</taxon>
        <taxon>Dysgonomonadaceae</taxon>
        <taxon>Dysgonomonas</taxon>
    </lineage>
</organism>
<dbReference type="PANTHER" id="PTHR18964:SF149">
    <property type="entry name" value="BIFUNCTIONAL UDP-N-ACETYLGLUCOSAMINE 2-EPIMERASE_N-ACETYLMANNOSAMINE KINASE"/>
    <property type="match status" value="1"/>
</dbReference>
<dbReference type="PANTHER" id="PTHR18964">
    <property type="entry name" value="ROK (REPRESSOR, ORF, KINASE) FAMILY"/>
    <property type="match status" value="1"/>
</dbReference>
<gene>
    <name evidence="2" type="ORF">CLV62_12330</name>
</gene>
<sequence length="322" mass="35034">MIKTFAIGIDMGNTTTSIGIVDTQGNIISKSSVKTDYQHIAEYIDAIYNHLSVLIEQQGGIDYIKGIGISSSDGNYFTGCVEFAPEHTWSGNTPIAQILADKLQLPVTLTNGANAAAMGEMEYGIAQGMKDFILLSLDNEVCRGAVANGEIIYGHKIFSGKSGHINVHNDRGRICKCGRKDCLEAYCSTDGIITTTLELLISSKETSTLRNIPQNELTFENIYEASIQGDSLAKEVFRFTGDILGQLLSDLIAYSSPKAFILSGKVAKSNEFFMQAIQKSFEENLLQIYIGKTKILTSDIENSDAIILGTSLLAWNSKLVEA</sequence>
<dbReference type="RefSeq" id="WP_110311702.1">
    <property type="nucleotide sequence ID" value="NZ_QICL01000023.1"/>
</dbReference>
<proteinExistence type="inferred from homology"/>
<name>A0A2V3PKB9_9BACT</name>
<keyword evidence="3" id="KW-1185">Reference proteome</keyword>
<dbReference type="AlphaFoldDB" id="A0A2V3PKB9"/>
<comment type="caution">
    <text evidence="2">The sequence shown here is derived from an EMBL/GenBank/DDBJ whole genome shotgun (WGS) entry which is preliminary data.</text>
</comment>
<dbReference type="Pfam" id="PF00480">
    <property type="entry name" value="ROK"/>
    <property type="match status" value="1"/>
</dbReference>
<evidence type="ECO:0000313" key="3">
    <source>
        <dbReference type="Proteomes" id="UP000247973"/>
    </source>
</evidence>
<evidence type="ECO:0000313" key="2">
    <source>
        <dbReference type="EMBL" id="PXV61987.1"/>
    </source>
</evidence>
<protein>
    <submittedName>
        <fullName evidence="2">Glucokinase</fullName>
    </submittedName>
</protein>
<evidence type="ECO:0000256" key="1">
    <source>
        <dbReference type="ARBA" id="ARBA00006479"/>
    </source>
</evidence>
<dbReference type="GO" id="GO:0016301">
    <property type="term" value="F:kinase activity"/>
    <property type="evidence" value="ECO:0007669"/>
    <property type="project" value="UniProtKB-KW"/>
</dbReference>